<feature type="non-terminal residue" evidence="3">
    <location>
        <position position="224"/>
    </location>
</feature>
<dbReference type="PANTHER" id="PTHR10170:SF10">
    <property type="entry name" value="HUNTINGTIN"/>
    <property type="match status" value="1"/>
</dbReference>
<sequence length="224" mass="24826">MASGRKAVTHAIPALQPIVHDLFVLRGSNKADAGKELETQKEVVVSMLLRLVQHHQVLEMFILVLQQCHKENEDKWKRLSRQIADVILPMISKQQMHLDSPEALGVLNTLFETVAPSSLRPVDMLLKSMFTTPVTMASVGTVQLWVSGILAVLRVLVSQSTEDIVLSRVHELSLTPHLLSCHTIRRLHQQSPSPSDPPAADTLCSQDGEAQKALPEETFARLVT</sequence>
<evidence type="ECO:0000256" key="1">
    <source>
        <dbReference type="SAM" id="MobiDB-lite"/>
    </source>
</evidence>
<dbReference type="OrthoDB" id="10065698at2759"/>
<keyword evidence="2" id="KW-1185">Reference proteome</keyword>
<evidence type="ECO:0000313" key="3">
    <source>
        <dbReference type="RefSeq" id="XP_010789204.1"/>
    </source>
</evidence>
<dbReference type="KEGG" id="ncc:104962465"/>
<name>A0A6I9PEA1_9TELE</name>
<gene>
    <name evidence="3" type="primary">LOC104962465</name>
</gene>
<dbReference type="Pfam" id="PF12372">
    <property type="entry name" value="Htt_N-HEAT"/>
    <property type="match status" value="1"/>
</dbReference>
<dbReference type="RefSeq" id="XP_010789204.1">
    <property type="nucleotide sequence ID" value="XM_010790902.1"/>
</dbReference>
<dbReference type="InterPro" id="IPR024613">
    <property type="entry name" value="Huntingtin_N_HEAT_rpt-2"/>
</dbReference>
<dbReference type="Proteomes" id="UP000504611">
    <property type="component" value="Unplaced"/>
</dbReference>
<protein>
    <submittedName>
        <fullName evidence="3">Huntingtin-like</fullName>
    </submittedName>
</protein>
<dbReference type="AlphaFoldDB" id="A0A6I9PEA1"/>
<dbReference type="GO" id="GO:0005737">
    <property type="term" value="C:cytoplasm"/>
    <property type="evidence" value="ECO:0007669"/>
    <property type="project" value="TreeGrafter"/>
</dbReference>
<evidence type="ECO:0000313" key="2">
    <source>
        <dbReference type="Proteomes" id="UP000504611"/>
    </source>
</evidence>
<organism evidence="2 3">
    <name type="scientific">Notothenia coriiceps</name>
    <name type="common">black rockcod</name>
    <dbReference type="NCBI Taxonomy" id="8208"/>
    <lineage>
        <taxon>Eukaryota</taxon>
        <taxon>Metazoa</taxon>
        <taxon>Chordata</taxon>
        <taxon>Craniata</taxon>
        <taxon>Vertebrata</taxon>
        <taxon>Euteleostomi</taxon>
        <taxon>Actinopterygii</taxon>
        <taxon>Neopterygii</taxon>
        <taxon>Teleostei</taxon>
        <taxon>Neoteleostei</taxon>
        <taxon>Acanthomorphata</taxon>
        <taxon>Eupercaria</taxon>
        <taxon>Perciformes</taxon>
        <taxon>Notothenioidei</taxon>
        <taxon>Nototheniidae</taxon>
        <taxon>Notothenia</taxon>
    </lineage>
</organism>
<dbReference type="GeneID" id="104962465"/>
<dbReference type="PANTHER" id="PTHR10170">
    <property type="entry name" value="HUNTINGTON DISEASE PROTEIN"/>
    <property type="match status" value="1"/>
</dbReference>
<feature type="region of interest" description="Disordered" evidence="1">
    <location>
        <begin position="188"/>
        <end position="212"/>
    </location>
</feature>
<reference evidence="3" key="1">
    <citation type="submission" date="2025-08" db="UniProtKB">
        <authorList>
            <consortium name="RefSeq"/>
        </authorList>
    </citation>
    <scope>IDENTIFICATION</scope>
    <source>
        <tissue evidence="3">Muscle</tissue>
    </source>
</reference>
<proteinExistence type="predicted"/>
<accession>A0A6I9PEA1</accession>
<dbReference type="InterPro" id="IPR028426">
    <property type="entry name" value="Huntingtin_fam"/>
</dbReference>